<keyword evidence="1" id="KW-0479">Metal-binding</keyword>
<feature type="transmembrane region" description="Helical" evidence="1">
    <location>
        <begin position="70"/>
        <end position="87"/>
    </location>
</feature>
<keyword evidence="5" id="KW-1185">Reference proteome</keyword>
<evidence type="ECO:0000256" key="1">
    <source>
        <dbReference type="RuleBase" id="RU367073"/>
    </source>
</evidence>
<gene>
    <name evidence="4" type="ORF">HPULCUR_001917</name>
</gene>
<protein>
    <recommendedName>
        <fullName evidence="1">Endoplasmic reticulum junction formation protein lunapark</fullName>
    </recommendedName>
</protein>
<evidence type="ECO:0000313" key="5">
    <source>
        <dbReference type="Proteomes" id="UP001476247"/>
    </source>
</evidence>
<keyword evidence="1" id="KW-1133">Transmembrane helix</keyword>
<keyword evidence="1" id="KW-0862">Zinc</keyword>
<feature type="region of interest" description="Disordered" evidence="2">
    <location>
        <begin position="275"/>
        <end position="336"/>
    </location>
</feature>
<keyword evidence="1" id="KW-0863">Zinc-finger</keyword>
<feature type="compositionally biased region" description="Acidic residues" evidence="2">
    <location>
        <begin position="286"/>
        <end position="300"/>
    </location>
</feature>
<dbReference type="InterPro" id="IPR040115">
    <property type="entry name" value="Lnp"/>
</dbReference>
<dbReference type="Proteomes" id="UP001476247">
    <property type="component" value="Unassembled WGS sequence"/>
</dbReference>
<keyword evidence="1" id="KW-0256">Endoplasmic reticulum</keyword>
<evidence type="ECO:0000259" key="3">
    <source>
        <dbReference type="Pfam" id="PF10058"/>
    </source>
</evidence>
<feature type="domain" description="Lunapark zinc ribbon" evidence="3">
    <location>
        <begin position="210"/>
        <end position="261"/>
    </location>
</feature>
<evidence type="ECO:0000313" key="4">
    <source>
        <dbReference type="EMBL" id="GAA5796545.1"/>
    </source>
</evidence>
<dbReference type="InterPro" id="IPR019273">
    <property type="entry name" value="Lunapark_Znf"/>
</dbReference>
<keyword evidence="1" id="KW-0472">Membrane</keyword>
<sequence>MPHANSRDFEKILSELDIHIQKAESRLSEIKIRQRRTSFMWIIYSLVIWVGFVFYLFYQMNQNEVATEHLILSSVPVVSLPAAIYYIRKGLVWFYEQKQKKEEANLIKLRKEQKGKLEELKKNTSYYTTQSLVERYDQALTKKKEEALKQEKLQQELRQRKPASMPMRSMQPNPFSPTHQQQMHRQHQQQQQQQQQQQPILPPPRTEPQWYDKIVDALVGDAGPETKYALICAHCFNHNGLVAKEEFDTIQYICPQCKQFNPSRKSKQAAIDQVVESSTQEKAKEEDDLSALEEEEDPDQVLEKLKAQIESDKEGSIAARVRQRHIEDDDEEEKEE</sequence>
<feature type="compositionally biased region" description="Low complexity" evidence="2">
    <location>
        <begin position="188"/>
        <end position="198"/>
    </location>
</feature>
<comment type="subcellular location">
    <subcellularLocation>
        <location evidence="1">Endoplasmic reticulum membrane</location>
        <topology evidence="1">Multi-pass membrane protein</topology>
    </subcellularLocation>
</comment>
<comment type="domain">
    <text evidence="1">The C4-type zinc finger motif is necessary both for its ER three-way tubular junction localization and formation.</text>
</comment>
<feature type="transmembrane region" description="Helical" evidence="1">
    <location>
        <begin position="39"/>
        <end position="58"/>
    </location>
</feature>
<comment type="similarity">
    <text evidence="1">Belongs to the lunapark family.</text>
</comment>
<dbReference type="Pfam" id="PF10058">
    <property type="entry name" value="Zn_ribbon_10"/>
    <property type="match status" value="1"/>
</dbReference>
<dbReference type="PANTHER" id="PTHR22166:SF12">
    <property type="entry name" value="ENDOPLASMIC RETICULUM JUNCTION FORMATION PROTEIN LUNAPARK"/>
    <property type="match status" value="1"/>
</dbReference>
<feature type="region of interest" description="Disordered" evidence="2">
    <location>
        <begin position="157"/>
        <end position="208"/>
    </location>
</feature>
<reference evidence="4 5" key="1">
    <citation type="submission" date="2024-04" db="EMBL/GenBank/DDBJ databases">
        <title>genome sequences of Mucor flavus KT1a and Helicostylum pulchrum KT1b strains isolation_sourced from the surface of a dry-aged beef.</title>
        <authorList>
            <person name="Toyotome T."/>
            <person name="Hosono M."/>
            <person name="Torimaru M."/>
            <person name="Fukuda K."/>
            <person name="Mikami N."/>
        </authorList>
    </citation>
    <scope>NUCLEOTIDE SEQUENCE [LARGE SCALE GENOMIC DNA]</scope>
    <source>
        <strain evidence="4 5">KT1b</strain>
    </source>
</reference>
<evidence type="ECO:0000256" key="2">
    <source>
        <dbReference type="SAM" id="MobiDB-lite"/>
    </source>
</evidence>
<feature type="compositionally biased region" description="Basic and acidic residues" evidence="2">
    <location>
        <begin position="301"/>
        <end position="315"/>
    </location>
</feature>
<dbReference type="PANTHER" id="PTHR22166">
    <property type="entry name" value="ENDOPLASMIC RETICULUM JUNCTION FORMATION PROTEIN LUNAPARK"/>
    <property type="match status" value="1"/>
</dbReference>
<proteinExistence type="inferred from homology"/>
<accession>A0ABP9XP38</accession>
<name>A0ABP9XP38_9FUNG</name>
<organism evidence="4 5">
    <name type="scientific">Helicostylum pulchrum</name>
    <dbReference type="NCBI Taxonomy" id="562976"/>
    <lineage>
        <taxon>Eukaryota</taxon>
        <taxon>Fungi</taxon>
        <taxon>Fungi incertae sedis</taxon>
        <taxon>Mucoromycota</taxon>
        <taxon>Mucoromycotina</taxon>
        <taxon>Mucoromycetes</taxon>
        <taxon>Mucorales</taxon>
        <taxon>Mucorineae</taxon>
        <taxon>Mucoraceae</taxon>
        <taxon>Helicostylum</taxon>
    </lineage>
</organism>
<comment type="function">
    <text evidence="1">Plays a role in determining ER morphology.</text>
</comment>
<comment type="caution">
    <text evidence="4">The sequence shown here is derived from an EMBL/GenBank/DDBJ whole genome shotgun (WGS) entry which is preliminary data.</text>
</comment>
<keyword evidence="1" id="KW-0812">Transmembrane</keyword>
<dbReference type="EMBL" id="BAABUJ010000006">
    <property type="protein sequence ID" value="GAA5796545.1"/>
    <property type="molecule type" value="Genomic_DNA"/>
</dbReference>